<name>A0ABQ7FRW8_9ACTN</name>
<dbReference type="EMBL" id="WHPN01000050">
    <property type="protein sequence ID" value="KAF4410644.1"/>
    <property type="molecule type" value="Genomic_DNA"/>
</dbReference>
<feature type="compositionally biased region" description="Low complexity" evidence="8">
    <location>
        <begin position="24"/>
        <end position="42"/>
    </location>
</feature>
<keyword evidence="3" id="KW-0808">Transferase</keyword>
<accession>A0ABQ7FRW8</accession>
<proteinExistence type="predicted"/>
<dbReference type="Pfam" id="PF00069">
    <property type="entry name" value="Pkinase"/>
    <property type="match status" value="1"/>
</dbReference>
<evidence type="ECO:0000256" key="1">
    <source>
        <dbReference type="ARBA" id="ARBA00012513"/>
    </source>
</evidence>
<keyword evidence="11" id="KW-1185">Reference proteome</keyword>
<feature type="compositionally biased region" description="Pro residues" evidence="8">
    <location>
        <begin position="69"/>
        <end position="91"/>
    </location>
</feature>
<feature type="domain" description="Protein kinase" evidence="9">
    <location>
        <begin position="110"/>
        <end position="372"/>
    </location>
</feature>
<keyword evidence="4 7" id="KW-0547">Nucleotide-binding</keyword>
<dbReference type="PROSITE" id="PS50011">
    <property type="entry name" value="PROTEIN_KINASE_DOM"/>
    <property type="match status" value="1"/>
</dbReference>
<dbReference type="Gene3D" id="3.30.200.20">
    <property type="entry name" value="Phosphorylase Kinase, domain 1"/>
    <property type="match status" value="1"/>
</dbReference>
<gene>
    <name evidence="10" type="ORF">GCU69_02750</name>
</gene>
<keyword evidence="5 10" id="KW-0418">Kinase</keyword>
<dbReference type="PROSITE" id="PS00108">
    <property type="entry name" value="PROTEIN_KINASE_ST"/>
    <property type="match status" value="1"/>
</dbReference>
<dbReference type="RefSeq" id="WP_156205023.1">
    <property type="nucleotide sequence ID" value="NZ_WHPN01000050.1"/>
</dbReference>
<evidence type="ECO:0000256" key="7">
    <source>
        <dbReference type="PROSITE-ProRule" id="PRU10141"/>
    </source>
</evidence>
<sequence>MSNDGGRADEPTSYALRPPDRARSAGSAGSPEPAGAPGGTPLPAQPAPGQPPAAAAADQAPARSQAQPPAQPPAQAQPPAPAPEPATPPGYEPTRAVAAPESGRLIGGRYRLTGRLGHGGMGTVWKARDEVVERDVAVKEPRIPDHLPEHERQTVHRRMRREARAAAGIDHPSVVTVHDVVVEDGRPWIVMELLRGSSLGDRLGEGILDPREAARIGLDVLGALAAAHEAGVLHRDVKPDNVLLGRYDRVVLTDFGIAQVEGEQRLTETGGFVGSPEYIAPERVLGRLPGPESDLWSLGVLLYTAVEGVSPFRRANTPATLQAVLSAEPAAPSRGAGALGHLIMQLLRKDPAARPAVPEIRRALTSVAHPPQPPASLLATRAMTPGGGTGGRFLRALRTSRRARFGLGGAVALALAVTLVLQLADPFASDAPPEGWVVREEGEVVKASLAVPKDYRRTVATDEAKVSFADPSGVFSVSLWRVDDAEEAEPLEREARSWADWYKGGADSTMQDVTSTVRDATRQGRPAKDVVTTYRSYGSAETDITRHQIDHLYVNDKDTVYWRLLVQMPAEGEARADGEKLYAEIVEHLRIQEL</sequence>
<evidence type="ECO:0000256" key="2">
    <source>
        <dbReference type="ARBA" id="ARBA00022527"/>
    </source>
</evidence>
<evidence type="ECO:0000313" key="11">
    <source>
        <dbReference type="Proteomes" id="UP000621266"/>
    </source>
</evidence>
<protein>
    <recommendedName>
        <fullName evidence="1">non-specific serine/threonine protein kinase</fullName>
        <ecNumber evidence="1">2.7.11.1</ecNumber>
    </recommendedName>
</protein>
<evidence type="ECO:0000256" key="3">
    <source>
        <dbReference type="ARBA" id="ARBA00022679"/>
    </source>
</evidence>
<dbReference type="PROSITE" id="PS00107">
    <property type="entry name" value="PROTEIN_KINASE_ATP"/>
    <property type="match status" value="1"/>
</dbReference>
<dbReference type="InterPro" id="IPR000719">
    <property type="entry name" value="Prot_kinase_dom"/>
</dbReference>
<dbReference type="InterPro" id="IPR008271">
    <property type="entry name" value="Ser/Thr_kinase_AS"/>
</dbReference>
<dbReference type="SMART" id="SM00220">
    <property type="entry name" value="S_TKc"/>
    <property type="match status" value="1"/>
</dbReference>
<dbReference type="PANTHER" id="PTHR43289">
    <property type="entry name" value="MITOGEN-ACTIVATED PROTEIN KINASE KINASE KINASE 20-RELATED"/>
    <property type="match status" value="1"/>
</dbReference>
<evidence type="ECO:0000259" key="9">
    <source>
        <dbReference type="PROSITE" id="PS50011"/>
    </source>
</evidence>
<dbReference type="Gene3D" id="1.10.510.10">
    <property type="entry name" value="Transferase(Phosphotransferase) domain 1"/>
    <property type="match status" value="1"/>
</dbReference>
<dbReference type="InterPro" id="IPR017441">
    <property type="entry name" value="Protein_kinase_ATP_BS"/>
</dbReference>
<dbReference type="GO" id="GO:0004674">
    <property type="term" value="F:protein serine/threonine kinase activity"/>
    <property type="evidence" value="ECO:0007669"/>
    <property type="project" value="UniProtKB-KW"/>
</dbReference>
<dbReference type="SUPFAM" id="SSF56112">
    <property type="entry name" value="Protein kinase-like (PK-like)"/>
    <property type="match status" value="1"/>
</dbReference>
<evidence type="ECO:0000313" key="10">
    <source>
        <dbReference type="EMBL" id="KAF4410644.1"/>
    </source>
</evidence>
<organism evidence="10 11">
    <name type="scientific">Streptomyces lycii</name>
    <dbReference type="NCBI Taxonomy" id="2654337"/>
    <lineage>
        <taxon>Bacteria</taxon>
        <taxon>Bacillati</taxon>
        <taxon>Actinomycetota</taxon>
        <taxon>Actinomycetes</taxon>
        <taxon>Kitasatosporales</taxon>
        <taxon>Streptomycetaceae</taxon>
        <taxon>Streptomyces</taxon>
    </lineage>
</organism>
<dbReference type="EC" id="2.7.11.1" evidence="1"/>
<feature type="compositionally biased region" description="Basic and acidic residues" evidence="8">
    <location>
        <begin position="1"/>
        <end position="10"/>
    </location>
</feature>
<evidence type="ECO:0000256" key="4">
    <source>
        <dbReference type="ARBA" id="ARBA00022741"/>
    </source>
</evidence>
<evidence type="ECO:0000256" key="6">
    <source>
        <dbReference type="ARBA" id="ARBA00022840"/>
    </source>
</evidence>
<dbReference type="InterPro" id="IPR011009">
    <property type="entry name" value="Kinase-like_dom_sf"/>
</dbReference>
<dbReference type="PANTHER" id="PTHR43289:SF6">
    <property type="entry name" value="SERINE_THREONINE-PROTEIN KINASE NEKL-3"/>
    <property type="match status" value="1"/>
</dbReference>
<evidence type="ECO:0000256" key="8">
    <source>
        <dbReference type="SAM" id="MobiDB-lite"/>
    </source>
</evidence>
<feature type="region of interest" description="Disordered" evidence="8">
    <location>
        <begin position="1"/>
        <end position="102"/>
    </location>
</feature>
<comment type="caution">
    <text evidence="10">The sequence shown here is derived from an EMBL/GenBank/DDBJ whole genome shotgun (WGS) entry which is preliminary data.</text>
</comment>
<keyword evidence="6 7" id="KW-0067">ATP-binding</keyword>
<reference evidence="10 11" key="1">
    <citation type="submission" date="2019-10" db="EMBL/GenBank/DDBJ databases">
        <title>Streptomyces tenebrisbrunneis sp.nov., an endogenous actinomycete isolated from of Lycium ruthenicum.</title>
        <authorList>
            <person name="Ma L."/>
        </authorList>
    </citation>
    <scope>NUCLEOTIDE SEQUENCE [LARGE SCALE GENOMIC DNA]</scope>
    <source>
        <strain evidence="10 11">TRM 66187</strain>
    </source>
</reference>
<feature type="binding site" evidence="7">
    <location>
        <position position="139"/>
    </location>
    <ligand>
        <name>ATP</name>
        <dbReference type="ChEBI" id="CHEBI:30616"/>
    </ligand>
</feature>
<dbReference type="Proteomes" id="UP000621266">
    <property type="component" value="Unassembled WGS sequence"/>
</dbReference>
<keyword evidence="2 10" id="KW-0723">Serine/threonine-protein kinase</keyword>
<feature type="compositionally biased region" description="Low complexity" evidence="8">
    <location>
        <begin position="52"/>
        <end position="68"/>
    </location>
</feature>
<dbReference type="CDD" id="cd14014">
    <property type="entry name" value="STKc_PknB_like"/>
    <property type="match status" value="1"/>
</dbReference>
<evidence type="ECO:0000256" key="5">
    <source>
        <dbReference type="ARBA" id="ARBA00022777"/>
    </source>
</evidence>